<dbReference type="GO" id="GO:0030261">
    <property type="term" value="P:chromosome condensation"/>
    <property type="evidence" value="ECO:0007669"/>
    <property type="project" value="UniProtKB-KW"/>
</dbReference>
<dbReference type="InterPro" id="IPR010992">
    <property type="entry name" value="IHF-like_DNA-bd_dom_sf"/>
</dbReference>
<dbReference type="PANTHER" id="PTHR33175">
    <property type="entry name" value="DNA-BINDING PROTEIN HU"/>
    <property type="match status" value="1"/>
</dbReference>
<evidence type="ECO:0000313" key="6">
    <source>
        <dbReference type="Proteomes" id="UP000594118"/>
    </source>
</evidence>
<dbReference type="PROSITE" id="PS00045">
    <property type="entry name" value="HISTONE_LIKE"/>
    <property type="match status" value="1"/>
</dbReference>
<dbReference type="PANTHER" id="PTHR33175:SF3">
    <property type="entry name" value="DNA-BINDING PROTEIN HU-BETA"/>
    <property type="match status" value="1"/>
</dbReference>
<keyword evidence="3 5" id="KW-0238">DNA-binding</keyword>
<dbReference type="AlphaFoldDB" id="A0A7L9WJM6"/>
<dbReference type="GO" id="GO:0030527">
    <property type="term" value="F:structural constituent of chromatin"/>
    <property type="evidence" value="ECO:0007669"/>
    <property type="project" value="InterPro"/>
</dbReference>
<dbReference type="InterPro" id="IPR020816">
    <property type="entry name" value="Histone-like_DNA-bd_CS"/>
</dbReference>
<dbReference type="InterPro" id="IPR000119">
    <property type="entry name" value="Hist_DNA-bd"/>
</dbReference>
<dbReference type="Pfam" id="PF00216">
    <property type="entry name" value="Bac_DNA_binding"/>
    <property type="match status" value="1"/>
</dbReference>
<evidence type="ECO:0000256" key="4">
    <source>
        <dbReference type="RuleBase" id="RU003939"/>
    </source>
</evidence>
<proteinExistence type="inferred from homology"/>
<dbReference type="GO" id="GO:0003677">
    <property type="term" value="F:DNA binding"/>
    <property type="evidence" value="ECO:0007669"/>
    <property type="project" value="UniProtKB-KW"/>
</dbReference>
<evidence type="ECO:0000256" key="2">
    <source>
        <dbReference type="ARBA" id="ARBA00023067"/>
    </source>
</evidence>
<comment type="similarity">
    <text evidence="1 4">Belongs to the bacterial histone-like protein family.</text>
</comment>
<dbReference type="CDD" id="cd13831">
    <property type="entry name" value="HU"/>
    <property type="match status" value="1"/>
</dbReference>
<dbReference type="Proteomes" id="UP000594118">
    <property type="component" value="Chromosome"/>
</dbReference>
<dbReference type="RefSeq" id="WP_193082750.1">
    <property type="nucleotide sequence ID" value="NZ_CP045201.1"/>
</dbReference>
<sequence>MANYTKKDLIRDLAAETVTFQATAQQIVDGVFNRISERSAAGDKVAIAGFGKFEVKTRAARTGRNPATGDPVEIPEKRVMKFTPTKASIS</sequence>
<evidence type="ECO:0000256" key="1">
    <source>
        <dbReference type="ARBA" id="ARBA00010529"/>
    </source>
</evidence>
<protein>
    <submittedName>
        <fullName evidence="5">DNA-binding protein</fullName>
    </submittedName>
</protein>
<reference evidence="5 6" key="1">
    <citation type="submission" date="2019-10" db="EMBL/GenBank/DDBJ databases">
        <title>Pseudopuniceibacterium sp. HQ09 islated from Antarctica.</title>
        <authorList>
            <person name="Liao L."/>
            <person name="Su S."/>
            <person name="Chen B."/>
            <person name="Yu Y."/>
        </authorList>
    </citation>
    <scope>NUCLEOTIDE SEQUENCE [LARGE SCALE GENOMIC DNA]</scope>
    <source>
        <strain evidence="5 6">HQ09</strain>
    </source>
</reference>
<evidence type="ECO:0000256" key="3">
    <source>
        <dbReference type="ARBA" id="ARBA00023125"/>
    </source>
</evidence>
<dbReference type="EMBL" id="CP045201">
    <property type="protein sequence ID" value="QOL80429.1"/>
    <property type="molecule type" value="Genomic_DNA"/>
</dbReference>
<name>A0A7L9WJM6_9RHOB</name>
<dbReference type="PRINTS" id="PR01727">
    <property type="entry name" value="DNABINDINGHU"/>
</dbReference>
<keyword evidence="6" id="KW-1185">Reference proteome</keyword>
<dbReference type="KEGG" id="pshq:F3W81_06145"/>
<keyword evidence="2" id="KW-0226">DNA condensation</keyword>
<dbReference type="Gene3D" id="4.10.520.10">
    <property type="entry name" value="IHF-like DNA-binding proteins"/>
    <property type="match status" value="1"/>
</dbReference>
<accession>A0A7L9WJM6</accession>
<gene>
    <name evidence="5" type="ORF">F3W81_06145</name>
</gene>
<dbReference type="SMART" id="SM00411">
    <property type="entry name" value="BHL"/>
    <property type="match status" value="1"/>
</dbReference>
<evidence type="ECO:0000313" key="5">
    <source>
        <dbReference type="EMBL" id="QOL80429.1"/>
    </source>
</evidence>
<dbReference type="SUPFAM" id="SSF47729">
    <property type="entry name" value="IHF-like DNA-binding proteins"/>
    <property type="match status" value="1"/>
</dbReference>
<organism evidence="5 6">
    <name type="scientific">Pseudooceanicola spongiae</name>
    <dbReference type="NCBI Taxonomy" id="2613965"/>
    <lineage>
        <taxon>Bacteria</taxon>
        <taxon>Pseudomonadati</taxon>
        <taxon>Pseudomonadota</taxon>
        <taxon>Alphaproteobacteria</taxon>
        <taxon>Rhodobacterales</taxon>
        <taxon>Paracoccaceae</taxon>
        <taxon>Pseudooceanicola</taxon>
    </lineage>
</organism>